<proteinExistence type="predicted"/>
<name>A0A8S1YKW4_9CILI</name>
<gene>
    <name evidence="1" type="ORF">PPENT_87.1.T2030001</name>
</gene>
<evidence type="ECO:0000313" key="2">
    <source>
        <dbReference type="Proteomes" id="UP000689195"/>
    </source>
</evidence>
<dbReference type="AlphaFoldDB" id="A0A8S1YKW4"/>
<reference evidence="1" key="1">
    <citation type="submission" date="2021-01" db="EMBL/GenBank/DDBJ databases">
        <authorList>
            <consortium name="Genoscope - CEA"/>
            <person name="William W."/>
        </authorList>
    </citation>
    <scope>NUCLEOTIDE SEQUENCE</scope>
</reference>
<comment type="caution">
    <text evidence="1">The sequence shown here is derived from an EMBL/GenBank/DDBJ whole genome shotgun (WGS) entry which is preliminary data.</text>
</comment>
<accession>A0A8S1YKW4</accession>
<dbReference type="Proteomes" id="UP000689195">
    <property type="component" value="Unassembled WGS sequence"/>
</dbReference>
<sequence length="74" mass="8659">MIKYGFSQIIKRIPIQDSFLMKILHFCLTIEKSAIAIGKFREKKTQQVSFKSIKLSTSAKEIQEFPVFIVIYFL</sequence>
<keyword evidence="2" id="KW-1185">Reference proteome</keyword>
<protein>
    <submittedName>
        <fullName evidence="1">Uncharacterized protein</fullName>
    </submittedName>
</protein>
<evidence type="ECO:0000313" key="1">
    <source>
        <dbReference type="EMBL" id="CAD8214273.1"/>
    </source>
</evidence>
<organism evidence="1 2">
    <name type="scientific">Paramecium pentaurelia</name>
    <dbReference type="NCBI Taxonomy" id="43138"/>
    <lineage>
        <taxon>Eukaryota</taxon>
        <taxon>Sar</taxon>
        <taxon>Alveolata</taxon>
        <taxon>Ciliophora</taxon>
        <taxon>Intramacronucleata</taxon>
        <taxon>Oligohymenophorea</taxon>
        <taxon>Peniculida</taxon>
        <taxon>Parameciidae</taxon>
        <taxon>Paramecium</taxon>
    </lineage>
</organism>
<dbReference type="EMBL" id="CAJJDO010000203">
    <property type="protein sequence ID" value="CAD8214273.1"/>
    <property type="molecule type" value="Genomic_DNA"/>
</dbReference>